<evidence type="ECO:0000256" key="1">
    <source>
        <dbReference type="SAM" id="MobiDB-lite"/>
    </source>
</evidence>
<evidence type="ECO:0000313" key="4">
    <source>
        <dbReference type="Proteomes" id="UP000219439"/>
    </source>
</evidence>
<gene>
    <name evidence="3" type="ORF">SAMN06265368_0936</name>
</gene>
<feature type="domain" description="Helicase HerA central" evidence="2">
    <location>
        <begin position="129"/>
        <end position="282"/>
    </location>
</feature>
<sequence>MSIQIGEVVAVMGVEVSVRAFENSNHETHFFNGKKFKGISIREFVSISHGFREIVCTVEGEYLDEQNYELEASEKLFTRKLKLRPIGYFEDDKFKDGIKYLPKIGDIARLLSEQQVGSIFESKSTGGYVIGKLLKEDLPVSLPWQKLFNSHLGIFGNTGSGKSNTLTKLFTVLFDNKLQSIGNTSKFVVLDFNGEYTGEQIVGVDHKKVVRLNTRNTVGDRFTIRDDEFWDAETLGILFQATANTQKPFLRRVTSGRKTFLELPNSLTRFAQATLRRVLRSTDPSAEALEQIKALVSNLPNASDLAEIVGSVGLRSTANAHSFHVGVPPTWQFLADENGYFEEQFEPLIAALDLSDLSGFSELQVRAGLQIIRDVLSGSAQYEHIQPLLRRVDALKEEFSRVISVGDIGDDIDKLVTVISLRECKQDVKKILPILIAKHFYEQHRRAVASPPTTTLHLIVDEAHNILSQQSNREAESWKDYRLELFEEIIKEGRKFGVFLTLASQRPADISPTVVSQLHNYFIHRLVNDRDLALLENTISTLDSLSRGQIPTLPQGACVVTGTSFDIPMLMQVDKLPAEREPDSSDVDLSDLWGDGTD</sequence>
<dbReference type="RefSeq" id="WP_097152202.1">
    <property type="nucleotide sequence ID" value="NZ_OBEL01000001.1"/>
</dbReference>
<feature type="region of interest" description="Disordered" evidence="1">
    <location>
        <begin position="577"/>
        <end position="598"/>
    </location>
</feature>
<dbReference type="InterPro" id="IPR002789">
    <property type="entry name" value="HerA_central"/>
</dbReference>
<accession>A0A285NEM8</accession>
<dbReference type="InterPro" id="IPR008571">
    <property type="entry name" value="HerA-like"/>
</dbReference>
<proteinExistence type="predicted"/>
<evidence type="ECO:0000259" key="2">
    <source>
        <dbReference type="Pfam" id="PF01935"/>
    </source>
</evidence>
<dbReference type="Gene3D" id="3.40.50.300">
    <property type="entry name" value="P-loop containing nucleotide triphosphate hydrolases"/>
    <property type="match status" value="2"/>
</dbReference>
<reference evidence="3 4" key="1">
    <citation type="submission" date="2017-09" db="EMBL/GenBank/DDBJ databases">
        <authorList>
            <person name="Ehlers B."/>
            <person name="Leendertz F.H."/>
        </authorList>
    </citation>
    <scope>NUCLEOTIDE SEQUENCE [LARGE SCALE GENOMIC DNA]</scope>
    <source>
        <strain evidence="3 4">DSM 18289</strain>
    </source>
</reference>
<dbReference type="Pfam" id="PF01935">
    <property type="entry name" value="DUF87"/>
    <property type="match status" value="1"/>
</dbReference>
<name>A0A285NEM8_9HYPH</name>
<dbReference type="OrthoDB" id="9806951at2"/>
<dbReference type="AlphaFoldDB" id="A0A285NEM8"/>
<evidence type="ECO:0000313" key="3">
    <source>
        <dbReference type="EMBL" id="SNZ07417.1"/>
    </source>
</evidence>
<dbReference type="Proteomes" id="UP000219439">
    <property type="component" value="Unassembled WGS sequence"/>
</dbReference>
<organism evidence="3 4">
    <name type="scientific">Cohaesibacter gelatinilyticus</name>
    <dbReference type="NCBI Taxonomy" id="372072"/>
    <lineage>
        <taxon>Bacteria</taxon>
        <taxon>Pseudomonadati</taxon>
        <taxon>Pseudomonadota</taxon>
        <taxon>Alphaproteobacteria</taxon>
        <taxon>Hyphomicrobiales</taxon>
        <taxon>Cohaesibacteraceae</taxon>
    </lineage>
</organism>
<protein>
    <recommendedName>
        <fullName evidence="2">Helicase HerA central domain-containing protein</fullName>
    </recommendedName>
</protein>
<keyword evidence="4" id="KW-1185">Reference proteome</keyword>
<dbReference type="InterPro" id="IPR027417">
    <property type="entry name" value="P-loop_NTPase"/>
</dbReference>
<dbReference type="PANTHER" id="PTHR42957:SF1">
    <property type="entry name" value="HELICASE MJ1565-RELATED"/>
    <property type="match status" value="1"/>
</dbReference>
<dbReference type="EMBL" id="OBEL01000001">
    <property type="protein sequence ID" value="SNZ07417.1"/>
    <property type="molecule type" value="Genomic_DNA"/>
</dbReference>
<dbReference type="SUPFAM" id="SSF52540">
    <property type="entry name" value="P-loop containing nucleoside triphosphate hydrolases"/>
    <property type="match status" value="1"/>
</dbReference>
<dbReference type="PANTHER" id="PTHR42957">
    <property type="entry name" value="HELICASE MJ1565-RELATED"/>
    <property type="match status" value="1"/>
</dbReference>